<name>A0A1F7G8M1_9BACT</name>
<sequence>MKNPKHLDEAFELVNEELLTMFKKKHKDYGKGNILDMGELGIAFRISEKFNRIKHLLMQGKKPANESVEESWIDIAVYAVIAVLLKRSWFKKLELKEKNLPNK</sequence>
<accession>A0A1F7G8M1</accession>
<gene>
    <name evidence="2" type="ORF">A2774_02475</name>
</gene>
<feature type="domain" description="Nucleotide modification associated" evidence="1">
    <location>
        <begin position="25"/>
        <end position="84"/>
    </location>
</feature>
<reference evidence="2 3" key="1">
    <citation type="journal article" date="2016" name="Nat. Commun.">
        <title>Thousands of microbial genomes shed light on interconnected biogeochemical processes in an aquifer system.</title>
        <authorList>
            <person name="Anantharaman K."/>
            <person name="Brown C.T."/>
            <person name="Hug L.A."/>
            <person name="Sharon I."/>
            <person name="Castelle C.J."/>
            <person name="Probst A.J."/>
            <person name="Thomas B.C."/>
            <person name="Singh A."/>
            <person name="Wilkins M.J."/>
            <person name="Karaoz U."/>
            <person name="Brodie E.L."/>
            <person name="Williams K.H."/>
            <person name="Hubbard S.S."/>
            <person name="Banfield J.F."/>
        </authorList>
    </citation>
    <scope>NUCLEOTIDE SEQUENCE [LARGE SCALE GENOMIC DNA]</scope>
</reference>
<proteinExistence type="predicted"/>
<dbReference type="Proteomes" id="UP000177208">
    <property type="component" value="Unassembled WGS sequence"/>
</dbReference>
<evidence type="ECO:0000313" key="2">
    <source>
        <dbReference type="EMBL" id="OGK15267.1"/>
    </source>
</evidence>
<dbReference type="EMBL" id="MFZG01000039">
    <property type="protein sequence ID" value="OGK15267.1"/>
    <property type="molecule type" value="Genomic_DNA"/>
</dbReference>
<dbReference type="Pfam" id="PF07659">
    <property type="entry name" value="DUF1599"/>
    <property type="match status" value="1"/>
</dbReference>
<organism evidence="2 3">
    <name type="scientific">Candidatus Roizmanbacteria bacterium RIFCSPHIGHO2_01_FULL_39_12c</name>
    <dbReference type="NCBI Taxonomy" id="1802031"/>
    <lineage>
        <taxon>Bacteria</taxon>
        <taxon>Candidatus Roizmaniibacteriota</taxon>
    </lineage>
</organism>
<comment type="caution">
    <text evidence="2">The sequence shown here is derived from an EMBL/GenBank/DDBJ whole genome shotgun (WGS) entry which is preliminary data.</text>
</comment>
<evidence type="ECO:0000313" key="3">
    <source>
        <dbReference type="Proteomes" id="UP000177208"/>
    </source>
</evidence>
<dbReference type="AlphaFoldDB" id="A0A1F7G8M1"/>
<evidence type="ECO:0000259" key="1">
    <source>
        <dbReference type="Pfam" id="PF07659"/>
    </source>
</evidence>
<dbReference type="InterPro" id="IPR011630">
    <property type="entry name" value="DUF1599"/>
</dbReference>
<protein>
    <recommendedName>
        <fullName evidence="1">Nucleotide modification associated domain-containing protein</fullName>
    </recommendedName>
</protein>